<protein>
    <submittedName>
        <fullName evidence="2">Polysaccharide pyruvyl transferase family protein</fullName>
    </submittedName>
</protein>
<evidence type="ECO:0000313" key="3">
    <source>
        <dbReference type="Proteomes" id="UP000308149"/>
    </source>
</evidence>
<evidence type="ECO:0000313" key="2">
    <source>
        <dbReference type="EMBL" id="QDA56607.1"/>
    </source>
</evidence>
<dbReference type="PANTHER" id="PTHR36836">
    <property type="entry name" value="COLANIC ACID BIOSYNTHESIS PROTEIN WCAK"/>
    <property type="match status" value="1"/>
</dbReference>
<dbReference type="Proteomes" id="UP000308149">
    <property type="component" value="Chromosome"/>
</dbReference>
<keyword evidence="3" id="KW-1185">Reference proteome</keyword>
<dbReference type="KEGG" id="thes:FHQ07_04410"/>
<sequence>MFVDMRLLYAPDTADHPNWGCRFMGDWYRQALLGLDGVRLRRLGSRWFFSGDSKVPAPLTWPDLQAIARDVREGRSEGLADVLPPLAGCDLVFMNGENFIRPGTLKGRRLLMLAYLAKAVFAKPVMLVNLSLDLSEPALAELVAQVLPLLDEVHIREDVSAAQYRALVADARFLQFADVGWTAAPAPLAAWRALAGRSGHFNAWPDHCAAFDAGQPYVTVSASSAFAHAGPGGDPSDAFIGLCRRLAAEIAQVVLVAPCEVDAAIMRKVQAATGLPLLGLNLPVAQGIDVLGNARAHVGGRWHPGIFAATGGTPLVAIGANTHKMAALMQQLHPGEPVFDARGLAGQVDAIVDRAKAQLAAGPELRARLSQRAAEMRARVAGSLAFVEARLAAARAEIQAPSRPT</sequence>
<name>A0A5B7ZNY4_9GAMM</name>
<dbReference type="GO" id="GO:0016740">
    <property type="term" value="F:transferase activity"/>
    <property type="evidence" value="ECO:0007669"/>
    <property type="project" value="UniProtKB-KW"/>
</dbReference>
<dbReference type="AlphaFoldDB" id="A0A5B7ZNY4"/>
<reference evidence="2 3" key="1">
    <citation type="submission" date="2019-06" db="EMBL/GenBank/DDBJ databases">
        <title>Thermomonas aquatica sp. nov., isolated from an industrial wastewater treatment plant.</title>
        <authorList>
            <person name="Jeon J.H."/>
            <person name="Park D.-S."/>
        </authorList>
    </citation>
    <scope>NUCLEOTIDE SEQUENCE [LARGE SCALE GENOMIC DNA]</scope>
    <source>
        <strain evidence="2 3">SY21</strain>
    </source>
</reference>
<dbReference type="InterPro" id="IPR007345">
    <property type="entry name" value="Polysacch_pyruvyl_Trfase"/>
</dbReference>
<feature type="domain" description="Polysaccharide pyruvyl transferase" evidence="1">
    <location>
        <begin position="59"/>
        <end position="319"/>
    </location>
</feature>
<keyword evidence="2" id="KW-0808">Transferase</keyword>
<gene>
    <name evidence="2" type="ORF">FHQ07_04410</name>
</gene>
<dbReference type="RefSeq" id="WP_139715624.1">
    <property type="nucleotide sequence ID" value="NZ_CP040871.1"/>
</dbReference>
<organism evidence="2 3">
    <name type="scientific">Thermomonas aquatica</name>
    <dbReference type="NCBI Taxonomy" id="2202149"/>
    <lineage>
        <taxon>Bacteria</taxon>
        <taxon>Pseudomonadati</taxon>
        <taxon>Pseudomonadota</taxon>
        <taxon>Gammaproteobacteria</taxon>
        <taxon>Lysobacterales</taxon>
        <taxon>Lysobacteraceae</taxon>
        <taxon>Thermomonas</taxon>
    </lineage>
</organism>
<accession>A0A5B7ZNY4</accession>
<dbReference type="Pfam" id="PF04230">
    <property type="entry name" value="PS_pyruv_trans"/>
    <property type="match status" value="1"/>
</dbReference>
<evidence type="ECO:0000259" key="1">
    <source>
        <dbReference type="Pfam" id="PF04230"/>
    </source>
</evidence>
<dbReference type="OrthoDB" id="1123495at2"/>
<dbReference type="PANTHER" id="PTHR36836:SF1">
    <property type="entry name" value="COLANIC ACID BIOSYNTHESIS PROTEIN WCAK"/>
    <property type="match status" value="1"/>
</dbReference>
<dbReference type="EMBL" id="CP040871">
    <property type="protein sequence ID" value="QDA56607.1"/>
    <property type="molecule type" value="Genomic_DNA"/>
</dbReference>
<proteinExistence type="predicted"/>